<sequence>MKGVINVEFEHKDDIRNTIILEASKLFIQQGYTKTTIRQIAQVCNLGRGHLYYYFKKKEDIVLYLYKNLIEKIYFHTKRSSSESIDPLLSYAITQYIYIKTIATNQSLFRVYIEASEIDSVRKEYLKTLGEILKANLRELNFDFKEKDISLSIVIGSAGEDELLRRFYKNDISLTLDEIIESTIKTRLLLLNISQEKVIQIISDTKESTNNIEINEIIKNINILDI</sequence>
<dbReference type="GO" id="GO:0003677">
    <property type="term" value="F:DNA binding"/>
    <property type="evidence" value="ECO:0007669"/>
    <property type="project" value="UniProtKB-UniRule"/>
</dbReference>
<feature type="DNA-binding region" description="H-T-H motif" evidence="2">
    <location>
        <begin position="36"/>
        <end position="55"/>
    </location>
</feature>
<evidence type="ECO:0000259" key="3">
    <source>
        <dbReference type="PROSITE" id="PS50977"/>
    </source>
</evidence>
<dbReference type="Proteomes" id="UP000326961">
    <property type="component" value="Chromosome"/>
</dbReference>
<dbReference type="EMBL" id="CP032452">
    <property type="protein sequence ID" value="QEZ68231.1"/>
    <property type="molecule type" value="Genomic_DNA"/>
</dbReference>
<dbReference type="AlphaFoldDB" id="A0A5P3XEP6"/>
<dbReference type="InterPro" id="IPR009057">
    <property type="entry name" value="Homeodomain-like_sf"/>
</dbReference>
<accession>A0A5P3XEP6</accession>
<evidence type="ECO:0000313" key="5">
    <source>
        <dbReference type="Proteomes" id="UP000326961"/>
    </source>
</evidence>
<keyword evidence="1 2" id="KW-0238">DNA-binding</keyword>
<dbReference type="PANTHER" id="PTHR43479:SF11">
    <property type="entry name" value="ACREF_ENVCD OPERON REPRESSOR-RELATED"/>
    <property type="match status" value="1"/>
</dbReference>
<evidence type="ECO:0000256" key="2">
    <source>
        <dbReference type="PROSITE-ProRule" id="PRU00335"/>
    </source>
</evidence>
<name>A0A5P3XEP6_PARBF</name>
<dbReference type="Pfam" id="PF00440">
    <property type="entry name" value="TetR_N"/>
    <property type="match status" value="1"/>
</dbReference>
<evidence type="ECO:0000256" key="1">
    <source>
        <dbReference type="ARBA" id="ARBA00023125"/>
    </source>
</evidence>
<reference evidence="4 5" key="1">
    <citation type="submission" date="2018-09" db="EMBL/GenBank/DDBJ databases">
        <title>A clostridial neurotoxin that targets Anopheles mosquitoes.</title>
        <authorList>
            <person name="Contreras E."/>
            <person name="Masuyer G."/>
            <person name="Qureshi N."/>
            <person name="Chawla S."/>
            <person name="Lim H.L."/>
            <person name="Chen J."/>
            <person name="Stenmark P."/>
            <person name="Gill S."/>
        </authorList>
    </citation>
    <scope>NUCLEOTIDE SEQUENCE [LARGE SCALE GENOMIC DNA]</scope>
    <source>
        <strain evidence="4 5">Cbm</strain>
    </source>
</reference>
<dbReference type="InterPro" id="IPR023772">
    <property type="entry name" value="DNA-bd_HTH_TetR-type_CS"/>
</dbReference>
<gene>
    <name evidence="4" type="ORF">D4A35_04475</name>
</gene>
<dbReference type="SUPFAM" id="SSF46689">
    <property type="entry name" value="Homeodomain-like"/>
    <property type="match status" value="1"/>
</dbReference>
<dbReference type="PROSITE" id="PS01081">
    <property type="entry name" value="HTH_TETR_1"/>
    <property type="match status" value="1"/>
</dbReference>
<dbReference type="Gene3D" id="1.10.357.10">
    <property type="entry name" value="Tetracycline Repressor, domain 2"/>
    <property type="match status" value="1"/>
</dbReference>
<organism evidence="4 5">
    <name type="scientific">Paraclostridium bifermentans</name>
    <name type="common">Clostridium bifermentans</name>
    <dbReference type="NCBI Taxonomy" id="1490"/>
    <lineage>
        <taxon>Bacteria</taxon>
        <taxon>Bacillati</taxon>
        <taxon>Bacillota</taxon>
        <taxon>Clostridia</taxon>
        <taxon>Peptostreptococcales</taxon>
        <taxon>Peptostreptococcaceae</taxon>
        <taxon>Paraclostridium</taxon>
    </lineage>
</organism>
<dbReference type="PANTHER" id="PTHR43479">
    <property type="entry name" value="ACREF/ENVCD OPERON REPRESSOR-RELATED"/>
    <property type="match status" value="1"/>
</dbReference>
<dbReference type="InterPro" id="IPR001647">
    <property type="entry name" value="HTH_TetR"/>
</dbReference>
<proteinExistence type="predicted"/>
<evidence type="ECO:0000313" key="4">
    <source>
        <dbReference type="EMBL" id="QEZ68231.1"/>
    </source>
</evidence>
<dbReference type="PROSITE" id="PS50977">
    <property type="entry name" value="HTH_TETR_2"/>
    <property type="match status" value="1"/>
</dbReference>
<dbReference type="PRINTS" id="PR00455">
    <property type="entry name" value="HTHTETR"/>
</dbReference>
<protein>
    <submittedName>
        <fullName evidence="4">TetR/AcrR family transcriptional regulator</fullName>
    </submittedName>
</protein>
<dbReference type="InterPro" id="IPR050624">
    <property type="entry name" value="HTH-type_Tx_Regulator"/>
</dbReference>
<feature type="domain" description="HTH tetR-type" evidence="3">
    <location>
        <begin position="13"/>
        <end position="73"/>
    </location>
</feature>